<proteinExistence type="predicted"/>
<dbReference type="EMBL" id="MU805937">
    <property type="protein sequence ID" value="KAJ3845368.1"/>
    <property type="molecule type" value="Genomic_DNA"/>
</dbReference>
<accession>A0AA38PMH0</accession>
<dbReference type="AlphaFoldDB" id="A0AA38PMH0"/>
<evidence type="ECO:0000313" key="2">
    <source>
        <dbReference type="Proteomes" id="UP001163846"/>
    </source>
</evidence>
<keyword evidence="2" id="KW-1185">Reference proteome</keyword>
<organism evidence="1 2">
    <name type="scientific">Lentinula raphanica</name>
    <dbReference type="NCBI Taxonomy" id="153919"/>
    <lineage>
        <taxon>Eukaryota</taxon>
        <taxon>Fungi</taxon>
        <taxon>Dikarya</taxon>
        <taxon>Basidiomycota</taxon>
        <taxon>Agaricomycotina</taxon>
        <taxon>Agaricomycetes</taxon>
        <taxon>Agaricomycetidae</taxon>
        <taxon>Agaricales</taxon>
        <taxon>Marasmiineae</taxon>
        <taxon>Omphalotaceae</taxon>
        <taxon>Lentinula</taxon>
    </lineage>
</organism>
<sequence>MKSCVVYIADYITKTGLKTHVIFDSIKTIFEKSTEIIEGDLSDKEKSRRIITRIINLLSTKLELGSPMISLYLLQNPDHYASHEFVPFYWKTFVVLVKRKGKLIGLSSTFDYTHRPLAHDQYTLYDWISEYTRIRKPKNRSKDVQDDNEAVQDDGEIDNPKYEYKYLRFLKDHPLYETHVSIHHSKNRHLVPNFLGGILPRPDKEDREFYCCTMLVLFCPWRSGKDLKQENQSWHEAFESYNFPSHCKSYIQNMNLRYEALDARDDFRAQMKSGDISVSNLPPFIQTNLNDNLAAELLQAAGNEDEFMEEEPVILYDPDTGMKKGPFFEKRLRAMASGKQPFASGLCDSTGTPPKSLLA</sequence>
<name>A0AA38PMH0_9AGAR</name>
<evidence type="ECO:0000313" key="1">
    <source>
        <dbReference type="EMBL" id="KAJ3845368.1"/>
    </source>
</evidence>
<protein>
    <submittedName>
        <fullName evidence="1">Uncharacterized protein</fullName>
    </submittedName>
</protein>
<reference evidence="1" key="1">
    <citation type="submission" date="2022-08" db="EMBL/GenBank/DDBJ databases">
        <authorList>
            <consortium name="DOE Joint Genome Institute"/>
            <person name="Min B."/>
            <person name="Riley R."/>
            <person name="Sierra-Patev S."/>
            <person name="Naranjo-Ortiz M."/>
            <person name="Looney B."/>
            <person name="Konkel Z."/>
            <person name="Slot J.C."/>
            <person name="Sakamoto Y."/>
            <person name="Steenwyk J.L."/>
            <person name="Rokas A."/>
            <person name="Carro J."/>
            <person name="Camarero S."/>
            <person name="Ferreira P."/>
            <person name="Molpeceres G."/>
            <person name="Ruiz-Duenas F.J."/>
            <person name="Serrano A."/>
            <person name="Henrissat B."/>
            <person name="Drula E."/>
            <person name="Hughes K.W."/>
            <person name="Mata J.L."/>
            <person name="Ishikawa N.K."/>
            <person name="Vargas-Isla R."/>
            <person name="Ushijima S."/>
            <person name="Smith C.A."/>
            <person name="Ahrendt S."/>
            <person name="Andreopoulos W."/>
            <person name="He G."/>
            <person name="Labutti K."/>
            <person name="Lipzen A."/>
            <person name="Ng V."/>
            <person name="Sandor L."/>
            <person name="Barry K."/>
            <person name="Martinez A.T."/>
            <person name="Xiao Y."/>
            <person name="Gibbons J.G."/>
            <person name="Terashima K."/>
            <person name="Hibbett D.S."/>
            <person name="Grigoriev I.V."/>
        </authorList>
    </citation>
    <scope>NUCLEOTIDE SEQUENCE</scope>
    <source>
        <strain evidence="1">TFB9207</strain>
    </source>
</reference>
<comment type="caution">
    <text evidence="1">The sequence shown here is derived from an EMBL/GenBank/DDBJ whole genome shotgun (WGS) entry which is preliminary data.</text>
</comment>
<gene>
    <name evidence="1" type="ORF">F5878DRAFT_523740</name>
</gene>
<dbReference type="Proteomes" id="UP001163846">
    <property type="component" value="Unassembled WGS sequence"/>
</dbReference>